<reference evidence="10" key="1">
    <citation type="submission" date="2021-06" db="EMBL/GenBank/DDBJ databases">
        <authorList>
            <person name="Kallberg Y."/>
            <person name="Tangrot J."/>
            <person name="Rosling A."/>
        </authorList>
    </citation>
    <scope>NUCLEOTIDE SEQUENCE</scope>
    <source>
        <strain evidence="10">CL551</strain>
    </source>
</reference>
<dbReference type="Proteomes" id="UP000789342">
    <property type="component" value="Unassembled WGS sequence"/>
</dbReference>
<keyword evidence="4 8" id="KW-0812">Transmembrane</keyword>
<dbReference type="CDD" id="cd04190">
    <property type="entry name" value="Chitin_synth_C"/>
    <property type="match status" value="1"/>
</dbReference>
<dbReference type="InterPro" id="IPR004835">
    <property type="entry name" value="Chitin_synth"/>
</dbReference>
<feature type="transmembrane region" description="Helical" evidence="8">
    <location>
        <begin position="559"/>
        <end position="580"/>
    </location>
</feature>
<dbReference type="Pfam" id="PF03142">
    <property type="entry name" value="Chitin_synth_2"/>
    <property type="match status" value="1"/>
</dbReference>
<dbReference type="GO" id="GO:0031505">
    <property type="term" value="P:fungal-type cell wall organization"/>
    <property type="evidence" value="ECO:0007669"/>
    <property type="project" value="TreeGrafter"/>
</dbReference>
<evidence type="ECO:0000259" key="9">
    <source>
        <dbReference type="PROSITE" id="PS51998"/>
    </source>
</evidence>
<dbReference type="GO" id="GO:0016020">
    <property type="term" value="C:membrane"/>
    <property type="evidence" value="ECO:0007669"/>
    <property type="project" value="UniProtKB-SubCell"/>
</dbReference>
<accession>A0A9N9IA48</accession>
<dbReference type="InterPro" id="IPR029044">
    <property type="entry name" value="Nucleotide-diphossugar_trans"/>
</dbReference>
<feature type="transmembrane region" description="Helical" evidence="8">
    <location>
        <begin position="165"/>
        <end position="184"/>
    </location>
</feature>
<name>A0A9N9IA48_9GLOM</name>
<gene>
    <name evidence="10" type="ORF">AMORRO_LOCUS13695</name>
</gene>
<organism evidence="10 11">
    <name type="scientific">Acaulospora morrowiae</name>
    <dbReference type="NCBI Taxonomy" id="94023"/>
    <lineage>
        <taxon>Eukaryota</taxon>
        <taxon>Fungi</taxon>
        <taxon>Fungi incertae sedis</taxon>
        <taxon>Mucoromycota</taxon>
        <taxon>Glomeromycotina</taxon>
        <taxon>Glomeromycetes</taxon>
        <taxon>Diversisporales</taxon>
        <taxon>Acaulosporaceae</taxon>
        <taxon>Acaulospora</taxon>
    </lineage>
</organism>
<evidence type="ECO:0000256" key="1">
    <source>
        <dbReference type="ARBA" id="ARBA00004141"/>
    </source>
</evidence>
<dbReference type="EMBL" id="CAJVPV010024433">
    <property type="protein sequence ID" value="CAG8726468.1"/>
    <property type="molecule type" value="Genomic_DNA"/>
</dbReference>
<evidence type="ECO:0000313" key="11">
    <source>
        <dbReference type="Proteomes" id="UP000789342"/>
    </source>
</evidence>
<feature type="transmembrane region" description="Helical" evidence="8">
    <location>
        <begin position="614"/>
        <end position="637"/>
    </location>
</feature>
<comment type="caution">
    <text evidence="10">The sequence shown here is derived from an EMBL/GenBank/DDBJ whole genome shotgun (WGS) entry which is preliminary data.</text>
</comment>
<feature type="transmembrane region" description="Helical" evidence="8">
    <location>
        <begin position="586"/>
        <end position="607"/>
    </location>
</feature>
<evidence type="ECO:0000256" key="7">
    <source>
        <dbReference type="SAM" id="MobiDB-lite"/>
    </source>
</evidence>
<feature type="region of interest" description="Disordered" evidence="7">
    <location>
        <begin position="687"/>
        <end position="764"/>
    </location>
</feature>
<keyword evidence="3" id="KW-0328">Glycosyltransferase</keyword>
<sequence>DPSVTFDYTANGTTDDNAKYHDFRYSTNDYRPDWYFEEVLMKMRSNFLVGQKGISPQNVKDLAIINKRQVAILHDNVYDLTPYITGGRAAVGPGGSPVSGVDKDFMLSYVVDLFTTDSGLDISKKFDALRIDSTLRRNQLTCLRNLFYIGKVDHRNSPQCLFSRYILLVFSGILVAVILFKFLAALQLGARREPEEHDKFVICQVPCYTEGDESMRKTLDSLAVLKYDDKRKLLFIVCDGMVVGAGNDRPTPIIVLDILGVDPNVDPEPLSFISLGDGAKQHNMGKVYSGLYECNGHVVPYIVVIKVGKQNERRPGNRGKRDSQMLLMRFLNKVHFDSEMAPLELEMFHQIKNVIGVNPSFYEYILMVDADTEVMPDSLNRLISAFMHDTKVMGLCGETNLSNEKDSWVTMIQVYEYYISHHLAKAFESLFGTVTCLPGCFCMYRVRTPDSHKPLLVSNQVIEDYSENIVDTLHKKNLLHLGEDRYLTTLMMKHFPNYKLMFVPDAQCKTTAPDQWSVLISQRRRWINSTVHNLMELVFLPQLCGFCCFSMRFVVMIDLFATLIMPATVGYLGYLIYSVIVNPTTIPVTSLLLLAAVYGLQAVIFVLRRKWEHVCWMIVYIVAMPVFSFYLPIYAFWHFDDFSWGNTRVAKGEKGKKVLVSDEGKFNPKEIPLKKWSDYEQEPWEVNTQVSQESSHSRTSDRSYRSNRSAKKTGSRAGSMYGDYDNKGRPRSPAPPFDDVKRPYSPGDVRASRAYSNAPGGEYESRPVSLADGGYYGSAIIDSSFPSDDEILREIRNILANANLMSITKKQVRDDLSHYFGMDMSPKKEYINNCIELILQGKL</sequence>
<evidence type="ECO:0000256" key="6">
    <source>
        <dbReference type="ARBA" id="ARBA00023136"/>
    </source>
</evidence>
<dbReference type="SUPFAM" id="SSF109715">
    <property type="entry name" value="DEK C-terminal domain"/>
    <property type="match status" value="1"/>
</dbReference>
<feature type="domain" description="DEK-C" evidence="9">
    <location>
        <begin position="785"/>
        <end position="840"/>
    </location>
</feature>
<feature type="non-terminal residue" evidence="10">
    <location>
        <position position="843"/>
    </location>
</feature>
<evidence type="ECO:0000256" key="2">
    <source>
        <dbReference type="ARBA" id="ARBA00012543"/>
    </source>
</evidence>
<dbReference type="GO" id="GO:0004100">
    <property type="term" value="F:chitin synthase activity"/>
    <property type="evidence" value="ECO:0007669"/>
    <property type="project" value="UniProtKB-EC"/>
</dbReference>
<dbReference type="Gene3D" id="3.90.550.10">
    <property type="entry name" value="Spore Coat Polysaccharide Biosynthesis Protein SpsA, Chain A"/>
    <property type="match status" value="1"/>
</dbReference>
<dbReference type="GO" id="GO:0030428">
    <property type="term" value="C:cell septum"/>
    <property type="evidence" value="ECO:0007669"/>
    <property type="project" value="TreeGrafter"/>
</dbReference>
<dbReference type="PANTHER" id="PTHR22914">
    <property type="entry name" value="CHITIN SYNTHASE"/>
    <property type="match status" value="1"/>
</dbReference>
<dbReference type="InterPro" id="IPR014876">
    <property type="entry name" value="DEK_C"/>
</dbReference>
<feature type="non-terminal residue" evidence="10">
    <location>
        <position position="1"/>
    </location>
</feature>
<evidence type="ECO:0000313" key="10">
    <source>
        <dbReference type="EMBL" id="CAG8726468.1"/>
    </source>
</evidence>
<dbReference type="SUPFAM" id="SSF53448">
    <property type="entry name" value="Nucleotide-diphospho-sugar transferases"/>
    <property type="match status" value="1"/>
</dbReference>
<dbReference type="EC" id="2.4.1.16" evidence="2"/>
<dbReference type="PROSITE" id="PS51998">
    <property type="entry name" value="DEK_C"/>
    <property type="match status" value="1"/>
</dbReference>
<keyword evidence="5 8" id="KW-1133">Transmembrane helix</keyword>
<comment type="subcellular location">
    <subcellularLocation>
        <location evidence="1">Membrane</location>
        <topology evidence="1">Multi-pass membrane protein</topology>
    </subcellularLocation>
</comment>
<keyword evidence="6 8" id="KW-0472">Membrane</keyword>
<evidence type="ECO:0000256" key="8">
    <source>
        <dbReference type="SAM" id="Phobius"/>
    </source>
</evidence>
<dbReference type="AlphaFoldDB" id="A0A9N9IA48"/>
<protein>
    <recommendedName>
        <fullName evidence="2">chitin synthase</fullName>
        <ecNumber evidence="2">2.4.1.16</ecNumber>
    </recommendedName>
</protein>
<keyword evidence="3" id="KW-0808">Transferase</keyword>
<evidence type="ECO:0000256" key="5">
    <source>
        <dbReference type="ARBA" id="ARBA00022989"/>
    </source>
</evidence>
<dbReference type="Gene3D" id="1.10.10.60">
    <property type="entry name" value="Homeodomain-like"/>
    <property type="match status" value="1"/>
</dbReference>
<dbReference type="Pfam" id="PF08766">
    <property type="entry name" value="DEK_C"/>
    <property type="match status" value="1"/>
</dbReference>
<dbReference type="GO" id="GO:0006031">
    <property type="term" value="P:chitin biosynthetic process"/>
    <property type="evidence" value="ECO:0007669"/>
    <property type="project" value="TreeGrafter"/>
</dbReference>
<evidence type="ECO:0000256" key="4">
    <source>
        <dbReference type="ARBA" id="ARBA00022692"/>
    </source>
</evidence>
<keyword evidence="11" id="KW-1185">Reference proteome</keyword>
<dbReference type="OrthoDB" id="370884at2759"/>
<feature type="compositionally biased region" description="Basic and acidic residues" evidence="7">
    <location>
        <begin position="695"/>
        <end position="704"/>
    </location>
</feature>
<evidence type="ECO:0000256" key="3">
    <source>
        <dbReference type="ARBA" id="ARBA00022676"/>
    </source>
</evidence>
<proteinExistence type="predicted"/>
<dbReference type="GO" id="GO:0071944">
    <property type="term" value="C:cell periphery"/>
    <property type="evidence" value="ECO:0007669"/>
    <property type="project" value="TreeGrafter"/>
</dbReference>
<dbReference type="PANTHER" id="PTHR22914:SF45">
    <property type="entry name" value="CHITIN SYNTHASE"/>
    <property type="match status" value="1"/>
</dbReference>